<evidence type="ECO:0000256" key="13">
    <source>
        <dbReference type="ARBA" id="ARBA00048367"/>
    </source>
</evidence>
<comment type="catalytic activity">
    <reaction evidence="13">
        <text>L-seryl-[protein] + ATP = O-phospho-L-seryl-[protein] + ADP + H(+)</text>
        <dbReference type="Rhea" id="RHEA:17989"/>
        <dbReference type="Rhea" id="RHEA-COMP:9863"/>
        <dbReference type="Rhea" id="RHEA-COMP:11604"/>
        <dbReference type="ChEBI" id="CHEBI:15378"/>
        <dbReference type="ChEBI" id="CHEBI:29999"/>
        <dbReference type="ChEBI" id="CHEBI:30616"/>
        <dbReference type="ChEBI" id="CHEBI:83421"/>
        <dbReference type="ChEBI" id="CHEBI:456216"/>
        <dbReference type="EC" id="2.7.11.22"/>
    </reaction>
</comment>
<dbReference type="FunFam" id="3.30.200.20:FF:000375">
    <property type="entry name" value="Cell division related protein kinase 2"/>
    <property type="match status" value="1"/>
</dbReference>
<dbReference type="PANTHER" id="PTHR24056">
    <property type="entry name" value="CELL DIVISION PROTEIN KINASE"/>
    <property type="match status" value="1"/>
</dbReference>
<keyword evidence="4" id="KW-0808">Transferase</keyword>
<keyword evidence="5 14" id="KW-0547">Nucleotide-binding</keyword>
<dbReference type="GO" id="GO:0005634">
    <property type="term" value="C:nucleus"/>
    <property type="evidence" value="ECO:0007669"/>
    <property type="project" value="TreeGrafter"/>
</dbReference>
<dbReference type="FunFam" id="1.10.510.10:FF:000706">
    <property type="entry name" value="Cyclin-dependent kinase 1"/>
    <property type="match status" value="1"/>
</dbReference>
<evidence type="ECO:0000256" key="8">
    <source>
        <dbReference type="ARBA" id="ARBA00038543"/>
    </source>
</evidence>
<name>A0AAU9JJ83_9CILI</name>
<evidence type="ECO:0000313" key="17">
    <source>
        <dbReference type="EMBL" id="CAG9327313.1"/>
    </source>
</evidence>
<dbReference type="SUPFAM" id="SSF56112">
    <property type="entry name" value="Protein kinase-like (PK-like)"/>
    <property type="match status" value="1"/>
</dbReference>
<dbReference type="CDD" id="cd07829">
    <property type="entry name" value="STKc_CDK_like"/>
    <property type="match status" value="1"/>
</dbReference>
<dbReference type="GO" id="GO:0010468">
    <property type="term" value="P:regulation of gene expression"/>
    <property type="evidence" value="ECO:0007669"/>
    <property type="project" value="TreeGrafter"/>
</dbReference>
<dbReference type="GO" id="GO:0005524">
    <property type="term" value="F:ATP binding"/>
    <property type="evidence" value="ECO:0007669"/>
    <property type="project" value="UniProtKB-UniRule"/>
</dbReference>
<sequence>MLQENFGETNIERYHRLEKIGTGTYGVVYKAVDQVTNQFIALKKVLFDTEPEGIPSTAIREICILRELQNPYIVNLKNVIANDDKLYLVFEYVEQDLKQYLDRIAKDTEVDMKIVKSFLYQLLQAISYLHSKRILHRDLKPQNVLIDNAGHVKLADFGLARAYQIPLRPYTHEVVTLWYRPPEILLGTLEYSSAVDIWSLGAIFVELITKTPLFAGDSEIDQLYRIFRTLGTPNDRIWPGVSKLRDYKKTFPSWQPVRLATLVPQLDRDGVDLLEKMLTYDPSSRITAKEALLHPYFNDVEVPAW</sequence>
<protein>
    <recommendedName>
        <fullName evidence="9">Cyclin-dependent kinase 2 homolog</fullName>
        <ecNumber evidence="2">2.7.11.22</ecNumber>
    </recommendedName>
    <alternativeName>
        <fullName evidence="10">Cell division control protein 2 homolog</fullName>
    </alternativeName>
    <alternativeName>
        <fullName evidence="11">cdc2-related kinase 2</fullName>
    </alternativeName>
</protein>
<dbReference type="PROSITE" id="PS00108">
    <property type="entry name" value="PROTEIN_KINASE_ST"/>
    <property type="match status" value="1"/>
</dbReference>
<dbReference type="GO" id="GO:0010389">
    <property type="term" value="P:regulation of G2/M transition of mitotic cell cycle"/>
    <property type="evidence" value="ECO:0007669"/>
    <property type="project" value="TreeGrafter"/>
</dbReference>
<dbReference type="Gene3D" id="3.30.200.20">
    <property type="entry name" value="Phosphorylase Kinase, domain 1"/>
    <property type="match status" value="1"/>
</dbReference>
<dbReference type="GO" id="GO:0004693">
    <property type="term" value="F:cyclin-dependent protein serine/threonine kinase activity"/>
    <property type="evidence" value="ECO:0007669"/>
    <property type="project" value="UniProtKB-EC"/>
</dbReference>
<evidence type="ECO:0000256" key="12">
    <source>
        <dbReference type="ARBA" id="ARBA00047811"/>
    </source>
</evidence>
<reference evidence="17" key="1">
    <citation type="submission" date="2021-09" db="EMBL/GenBank/DDBJ databases">
        <authorList>
            <consortium name="AG Swart"/>
            <person name="Singh M."/>
            <person name="Singh A."/>
            <person name="Seah K."/>
            <person name="Emmerich C."/>
        </authorList>
    </citation>
    <scope>NUCLEOTIDE SEQUENCE</scope>
    <source>
        <strain evidence="17">ATCC30299</strain>
    </source>
</reference>
<dbReference type="Proteomes" id="UP001162131">
    <property type="component" value="Unassembled WGS sequence"/>
</dbReference>
<dbReference type="GO" id="GO:0030332">
    <property type="term" value="F:cyclin binding"/>
    <property type="evidence" value="ECO:0007669"/>
    <property type="project" value="TreeGrafter"/>
</dbReference>
<comment type="catalytic activity">
    <reaction evidence="12">
        <text>L-threonyl-[protein] + ATP = O-phospho-L-threonyl-[protein] + ADP + H(+)</text>
        <dbReference type="Rhea" id="RHEA:46608"/>
        <dbReference type="Rhea" id="RHEA-COMP:11060"/>
        <dbReference type="Rhea" id="RHEA-COMP:11605"/>
        <dbReference type="ChEBI" id="CHEBI:15378"/>
        <dbReference type="ChEBI" id="CHEBI:30013"/>
        <dbReference type="ChEBI" id="CHEBI:30616"/>
        <dbReference type="ChEBI" id="CHEBI:61977"/>
        <dbReference type="ChEBI" id="CHEBI:456216"/>
        <dbReference type="EC" id="2.7.11.22"/>
    </reaction>
</comment>
<evidence type="ECO:0000259" key="16">
    <source>
        <dbReference type="PROSITE" id="PS50011"/>
    </source>
</evidence>
<dbReference type="GO" id="GO:0007165">
    <property type="term" value="P:signal transduction"/>
    <property type="evidence" value="ECO:0007669"/>
    <property type="project" value="TreeGrafter"/>
</dbReference>
<dbReference type="InterPro" id="IPR008271">
    <property type="entry name" value="Ser/Thr_kinase_AS"/>
</dbReference>
<dbReference type="Pfam" id="PF00069">
    <property type="entry name" value="Pkinase"/>
    <property type="match status" value="1"/>
</dbReference>
<keyword evidence="7 14" id="KW-0067">ATP-binding</keyword>
<dbReference type="InterPro" id="IPR050108">
    <property type="entry name" value="CDK"/>
</dbReference>
<dbReference type="EC" id="2.7.11.22" evidence="2"/>
<dbReference type="InterPro" id="IPR011009">
    <property type="entry name" value="Kinase-like_dom_sf"/>
</dbReference>
<dbReference type="GO" id="GO:0000082">
    <property type="term" value="P:G1/S transition of mitotic cell cycle"/>
    <property type="evidence" value="ECO:0007669"/>
    <property type="project" value="TreeGrafter"/>
</dbReference>
<dbReference type="GO" id="GO:0005737">
    <property type="term" value="C:cytoplasm"/>
    <property type="evidence" value="ECO:0007669"/>
    <property type="project" value="TreeGrafter"/>
</dbReference>
<evidence type="ECO:0000256" key="3">
    <source>
        <dbReference type="ARBA" id="ARBA00022527"/>
    </source>
</evidence>
<comment type="caution">
    <text evidence="17">The sequence shown here is derived from an EMBL/GenBank/DDBJ whole genome shotgun (WGS) entry which is preliminary data.</text>
</comment>
<comment type="similarity">
    <text evidence="1">Belongs to the protein kinase superfamily. CMGC Ser/Thr protein kinase family. CDC2/CDKX subfamily.</text>
</comment>
<evidence type="ECO:0000256" key="10">
    <source>
        <dbReference type="ARBA" id="ARBA00041902"/>
    </source>
</evidence>
<keyword evidence="6" id="KW-0418">Kinase</keyword>
<dbReference type="PROSITE" id="PS00107">
    <property type="entry name" value="PROTEIN_KINASE_ATP"/>
    <property type="match status" value="1"/>
</dbReference>
<dbReference type="PANTHER" id="PTHR24056:SF254">
    <property type="entry name" value="CYCLIN-DEPENDENT KINASE 2"/>
    <property type="match status" value="1"/>
</dbReference>
<evidence type="ECO:0000256" key="15">
    <source>
        <dbReference type="RuleBase" id="RU000304"/>
    </source>
</evidence>
<keyword evidence="3 15" id="KW-0723">Serine/threonine-protein kinase</keyword>
<feature type="domain" description="Protein kinase" evidence="16">
    <location>
        <begin position="14"/>
        <end position="297"/>
    </location>
</feature>
<evidence type="ECO:0000256" key="9">
    <source>
        <dbReference type="ARBA" id="ARBA00039612"/>
    </source>
</evidence>
<dbReference type="EMBL" id="CAJZBQ010000043">
    <property type="protein sequence ID" value="CAG9327313.1"/>
    <property type="molecule type" value="Genomic_DNA"/>
</dbReference>
<organism evidence="17 18">
    <name type="scientific">Blepharisma stoltei</name>
    <dbReference type="NCBI Taxonomy" id="1481888"/>
    <lineage>
        <taxon>Eukaryota</taxon>
        <taxon>Sar</taxon>
        <taxon>Alveolata</taxon>
        <taxon>Ciliophora</taxon>
        <taxon>Postciliodesmatophora</taxon>
        <taxon>Heterotrichea</taxon>
        <taxon>Heterotrichida</taxon>
        <taxon>Blepharismidae</taxon>
        <taxon>Blepharisma</taxon>
    </lineage>
</organism>
<accession>A0AAU9JJ83</accession>
<dbReference type="Gene3D" id="1.10.510.10">
    <property type="entry name" value="Transferase(Phosphotransferase) domain 1"/>
    <property type="match status" value="1"/>
</dbReference>
<evidence type="ECO:0000256" key="11">
    <source>
        <dbReference type="ARBA" id="ARBA00042858"/>
    </source>
</evidence>
<dbReference type="AlphaFoldDB" id="A0AAU9JJ83"/>
<proteinExistence type="inferred from homology"/>
<evidence type="ECO:0000256" key="6">
    <source>
        <dbReference type="ARBA" id="ARBA00022777"/>
    </source>
</evidence>
<evidence type="ECO:0000256" key="7">
    <source>
        <dbReference type="ARBA" id="ARBA00022840"/>
    </source>
</evidence>
<evidence type="ECO:0000256" key="2">
    <source>
        <dbReference type="ARBA" id="ARBA00012425"/>
    </source>
</evidence>
<dbReference type="InterPro" id="IPR017441">
    <property type="entry name" value="Protein_kinase_ATP_BS"/>
</dbReference>
<dbReference type="InterPro" id="IPR000719">
    <property type="entry name" value="Prot_kinase_dom"/>
</dbReference>
<evidence type="ECO:0000256" key="4">
    <source>
        <dbReference type="ARBA" id="ARBA00022679"/>
    </source>
</evidence>
<comment type="subunit">
    <text evidence="8">May form a complex composed of at least the catalytic subunit CRK2 and a cyclin.</text>
</comment>
<dbReference type="GO" id="GO:0000307">
    <property type="term" value="C:cyclin-dependent protein kinase holoenzyme complex"/>
    <property type="evidence" value="ECO:0007669"/>
    <property type="project" value="TreeGrafter"/>
</dbReference>
<dbReference type="PROSITE" id="PS50011">
    <property type="entry name" value="PROTEIN_KINASE_DOM"/>
    <property type="match status" value="1"/>
</dbReference>
<dbReference type="SMART" id="SM00220">
    <property type="entry name" value="S_TKc"/>
    <property type="match status" value="1"/>
</dbReference>
<evidence type="ECO:0000256" key="14">
    <source>
        <dbReference type="PROSITE-ProRule" id="PRU10141"/>
    </source>
</evidence>
<feature type="binding site" evidence="14">
    <location>
        <position position="43"/>
    </location>
    <ligand>
        <name>ATP</name>
        <dbReference type="ChEBI" id="CHEBI:30616"/>
    </ligand>
</feature>
<keyword evidence="18" id="KW-1185">Reference proteome</keyword>
<gene>
    <name evidence="17" type="ORF">BSTOLATCC_MIC43352</name>
</gene>
<evidence type="ECO:0000256" key="1">
    <source>
        <dbReference type="ARBA" id="ARBA00006485"/>
    </source>
</evidence>
<evidence type="ECO:0000256" key="5">
    <source>
        <dbReference type="ARBA" id="ARBA00022741"/>
    </source>
</evidence>
<evidence type="ECO:0000313" key="18">
    <source>
        <dbReference type="Proteomes" id="UP001162131"/>
    </source>
</evidence>